<evidence type="ECO:0008006" key="4">
    <source>
        <dbReference type="Google" id="ProtNLM"/>
    </source>
</evidence>
<accession>A0ABR0EWP5</accession>
<proteinExistence type="predicted"/>
<dbReference type="EMBL" id="JAXOVC010000002">
    <property type="protein sequence ID" value="KAK4506059.1"/>
    <property type="molecule type" value="Genomic_DNA"/>
</dbReference>
<sequence length="294" mass="33336">MSSTTNLPIRSGRDSQLSQERKSGIENALQKYRSRVLELNLHALEIAIQDIEQQDLSPEERLSEVFDGYGIRLDPEDPTITAPRDFLSEDRRENLIRTNRLDGTTHGDVDLAGRNAWIENTERKIAAAERVADEVRPEGLPADLKYLMTLVRGLCGPGLPQYRFYGELNQLKFLSSLDDADEDDEDERKTDSGWVALPNTSEEVRSGQAKDGIFEDWGEGDTTWRVAVAVCVGDGGFAVYCKDNDGDDEKNCWRYGLSDPKDVFMSELYDTIEEFLEFYAEFNKQSEEDDNILV</sequence>
<evidence type="ECO:0000313" key="3">
    <source>
        <dbReference type="Proteomes" id="UP001305779"/>
    </source>
</evidence>
<feature type="compositionally biased region" description="Polar residues" evidence="1">
    <location>
        <begin position="1"/>
        <end position="18"/>
    </location>
</feature>
<keyword evidence="3" id="KW-1185">Reference proteome</keyword>
<name>A0ABR0EWP5_ZASCE</name>
<protein>
    <recommendedName>
        <fullName evidence="4">Knr4/Smi1-like domain-containing protein</fullName>
    </recommendedName>
</protein>
<feature type="region of interest" description="Disordered" evidence="1">
    <location>
        <begin position="1"/>
        <end position="22"/>
    </location>
</feature>
<organism evidence="2 3">
    <name type="scientific">Zasmidium cellare</name>
    <name type="common">Wine cellar mold</name>
    <name type="synonym">Racodium cellare</name>
    <dbReference type="NCBI Taxonomy" id="395010"/>
    <lineage>
        <taxon>Eukaryota</taxon>
        <taxon>Fungi</taxon>
        <taxon>Dikarya</taxon>
        <taxon>Ascomycota</taxon>
        <taxon>Pezizomycotina</taxon>
        <taxon>Dothideomycetes</taxon>
        <taxon>Dothideomycetidae</taxon>
        <taxon>Mycosphaerellales</taxon>
        <taxon>Mycosphaerellaceae</taxon>
        <taxon>Zasmidium</taxon>
    </lineage>
</organism>
<dbReference type="Proteomes" id="UP001305779">
    <property type="component" value="Unassembled WGS sequence"/>
</dbReference>
<reference evidence="2 3" key="1">
    <citation type="journal article" date="2023" name="G3 (Bethesda)">
        <title>A chromosome-level genome assembly of Zasmidium syzygii isolated from banana leaves.</title>
        <authorList>
            <person name="van Westerhoven A.C."/>
            <person name="Mehrabi R."/>
            <person name="Talebi R."/>
            <person name="Steentjes M.B.F."/>
            <person name="Corcolon B."/>
            <person name="Chong P.A."/>
            <person name="Kema G.H.J."/>
            <person name="Seidl M.F."/>
        </authorList>
    </citation>
    <scope>NUCLEOTIDE SEQUENCE [LARGE SCALE GENOMIC DNA]</scope>
    <source>
        <strain evidence="2 3">P124</strain>
    </source>
</reference>
<evidence type="ECO:0000256" key="1">
    <source>
        <dbReference type="SAM" id="MobiDB-lite"/>
    </source>
</evidence>
<gene>
    <name evidence="2" type="ORF">PRZ48_004024</name>
</gene>
<evidence type="ECO:0000313" key="2">
    <source>
        <dbReference type="EMBL" id="KAK4506059.1"/>
    </source>
</evidence>
<comment type="caution">
    <text evidence="2">The sequence shown here is derived from an EMBL/GenBank/DDBJ whole genome shotgun (WGS) entry which is preliminary data.</text>
</comment>